<protein>
    <recommendedName>
        <fullName evidence="3">Glycosyl transferase family 28 C-terminal domain-containing protein</fullName>
    </recommendedName>
</protein>
<keyword evidence="2" id="KW-1185">Reference proteome</keyword>
<name>A0A7V9A728_9BACT</name>
<organism evidence="1 2">
    <name type="scientific">Bremerella alba</name>
    <dbReference type="NCBI Taxonomy" id="980252"/>
    <lineage>
        <taxon>Bacteria</taxon>
        <taxon>Pseudomonadati</taxon>
        <taxon>Planctomycetota</taxon>
        <taxon>Planctomycetia</taxon>
        <taxon>Pirellulales</taxon>
        <taxon>Pirellulaceae</taxon>
        <taxon>Bremerella</taxon>
    </lineage>
</organism>
<dbReference type="EMBL" id="JABRWO010000005">
    <property type="protein sequence ID" value="MBA2114995.1"/>
    <property type="molecule type" value="Genomic_DNA"/>
</dbReference>
<gene>
    <name evidence="1" type="ORF">HOV93_21670</name>
</gene>
<accession>A0A7V9A728</accession>
<evidence type="ECO:0000313" key="1">
    <source>
        <dbReference type="EMBL" id="MBA2114995.1"/>
    </source>
</evidence>
<evidence type="ECO:0008006" key="3">
    <source>
        <dbReference type="Google" id="ProtNLM"/>
    </source>
</evidence>
<dbReference type="SUPFAM" id="SSF53756">
    <property type="entry name" value="UDP-Glycosyltransferase/glycogen phosphorylase"/>
    <property type="match status" value="1"/>
</dbReference>
<evidence type="ECO:0000313" key="2">
    <source>
        <dbReference type="Proteomes" id="UP000551616"/>
    </source>
</evidence>
<dbReference type="AlphaFoldDB" id="A0A7V9A728"/>
<sequence>MANIVFTWELGGGFGHVGRFRPIAERLLDAGHRVIMIVKDLKRAAVFLTDLDVRLFQAPVKISRAVPYNPTPSTFAHLLANMGYQESRELKAMLSAWRNLFDLLQPDLLLFDHSPTAMLAARGRQAFQMTIGTGFCCPVDEFPLPPMAPWRPMEAADRQHHELILVDRINSVLLSEKQPEIERIGQIYGDMDVNLLTTFAELDHYPQRTTGHYLGAWAGSTQQAKNKDAAAADPALDWPQGKKPKVFVYLKPAKAVTDLLRWISGQGLPAVVVGDGLNMKHLASVVAPNVQLHQGTLPMESVRGWCDIAILNGSHGTTCDLLLAGKPILQIPLTFEQALLTHRTVKMGVALDASPEQPRQAIQQLGTLLNNREFGERAQAFAKKLRWFNPVDAIDACVEQIIKGIESSPNSQSKSMVQF</sequence>
<dbReference type="Gene3D" id="3.40.50.2000">
    <property type="entry name" value="Glycogen Phosphorylase B"/>
    <property type="match status" value="2"/>
</dbReference>
<dbReference type="Proteomes" id="UP000551616">
    <property type="component" value="Unassembled WGS sequence"/>
</dbReference>
<comment type="caution">
    <text evidence="1">The sequence shown here is derived from an EMBL/GenBank/DDBJ whole genome shotgun (WGS) entry which is preliminary data.</text>
</comment>
<proteinExistence type="predicted"/>
<reference evidence="1 2" key="1">
    <citation type="submission" date="2020-05" db="EMBL/GenBank/DDBJ databases">
        <title>Bremerella alba sp. nov., a novel planctomycete isolated from the surface of the macroalga Fucus spiralis.</title>
        <authorList>
            <person name="Godinho O."/>
            <person name="Botelho R."/>
            <person name="Albuquerque L."/>
            <person name="Wiegand S."/>
            <person name="Da Costa M.S."/>
            <person name="Lobo-Da-Cunha A."/>
            <person name="Jogler C."/>
            <person name="Lage O.M."/>
        </authorList>
    </citation>
    <scope>NUCLEOTIDE SEQUENCE [LARGE SCALE GENOMIC DNA]</scope>
    <source>
        <strain evidence="1 2">FF15</strain>
    </source>
</reference>